<keyword evidence="3" id="KW-1185">Reference proteome</keyword>
<dbReference type="Proteomes" id="UP001190700">
    <property type="component" value="Unassembled WGS sequence"/>
</dbReference>
<gene>
    <name evidence="2" type="ORF">CYMTET_26320</name>
</gene>
<dbReference type="PANTHER" id="PTHR35097:SF1">
    <property type="entry name" value="GDSL ESTERASE_LIPASE"/>
    <property type="match status" value="1"/>
</dbReference>
<accession>A0AAE0FSR8</accession>
<evidence type="ECO:0000256" key="1">
    <source>
        <dbReference type="SAM" id="MobiDB-lite"/>
    </source>
</evidence>
<feature type="region of interest" description="Disordered" evidence="1">
    <location>
        <begin position="200"/>
        <end position="225"/>
    </location>
</feature>
<dbReference type="EMBL" id="LGRX02014235">
    <property type="protein sequence ID" value="KAK3264968.1"/>
    <property type="molecule type" value="Genomic_DNA"/>
</dbReference>
<reference evidence="2 3" key="1">
    <citation type="journal article" date="2015" name="Genome Biol. Evol.">
        <title>Comparative Genomics of a Bacterivorous Green Alga Reveals Evolutionary Causalities and Consequences of Phago-Mixotrophic Mode of Nutrition.</title>
        <authorList>
            <person name="Burns J.A."/>
            <person name="Paasch A."/>
            <person name="Narechania A."/>
            <person name="Kim E."/>
        </authorList>
    </citation>
    <scope>NUCLEOTIDE SEQUENCE [LARGE SCALE GENOMIC DNA]</scope>
    <source>
        <strain evidence="2 3">PLY_AMNH</strain>
    </source>
</reference>
<dbReference type="PANTHER" id="PTHR35097">
    <property type="entry name" value="GDSL ESTERASE/LIPASE"/>
    <property type="match status" value="1"/>
</dbReference>
<comment type="caution">
    <text evidence="2">The sequence shown here is derived from an EMBL/GenBank/DDBJ whole genome shotgun (WGS) entry which is preliminary data.</text>
</comment>
<organism evidence="2 3">
    <name type="scientific">Cymbomonas tetramitiformis</name>
    <dbReference type="NCBI Taxonomy" id="36881"/>
    <lineage>
        <taxon>Eukaryota</taxon>
        <taxon>Viridiplantae</taxon>
        <taxon>Chlorophyta</taxon>
        <taxon>Pyramimonadophyceae</taxon>
        <taxon>Pyramimonadales</taxon>
        <taxon>Pyramimonadaceae</taxon>
        <taxon>Cymbomonas</taxon>
    </lineage>
</organism>
<dbReference type="AlphaFoldDB" id="A0AAE0FSR8"/>
<name>A0AAE0FSR8_9CHLO</name>
<proteinExistence type="predicted"/>
<evidence type="ECO:0000313" key="2">
    <source>
        <dbReference type="EMBL" id="KAK3264968.1"/>
    </source>
</evidence>
<feature type="compositionally biased region" description="Gly residues" evidence="1">
    <location>
        <begin position="66"/>
        <end position="86"/>
    </location>
</feature>
<feature type="region of interest" description="Disordered" evidence="1">
    <location>
        <begin position="1"/>
        <end position="32"/>
    </location>
</feature>
<protein>
    <submittedName>
        <fullName evidence="2">Uncharacterized protein</fullName>
    </submittedName>
</protein>
<sequence length="477" mass="49498">MLDPLRLKAGARPDGPTFPPSTTASRRMSSKRTPCKHFVPIIWHATSVSRLRRTPAAFSRKWKNAAGGGGVGGGEGYGGGNGGGGWRPPRDDGDDNPWKAVGLCLAVSLALVSNLAKNHATSTSGQQSSSLPILAWLANNAKSQEGAQKDSRVGSDGAAVQRFELDAVKRLLREIFADFVVMRGRLDTIESITGVRTNSNAAGASSLGGSRGTPASPAKGFGQSSGVRWSGRIGYGLTTVPPDADDQEEVDWASSFPMRSGAEVLMSLEVPFRTRDTLSIHCTSFEGEMPHSMPGADREAALLPAAVPLAIHKIIYRWYVHKALKLRAVPVGATGDDIGLTLNPMHGAALSHFASRGSAIYNACGGAAAFVAEAGSESASISIGHFAAGPAAVQVGGGGSNMAQVTIRPTPWWAAAVTLMHRSASAYVDVGSEEGDSVDESTSTHVIGVSGVAAVGDLCTLAGVVPALYCLSRPSCR</sequence>
<feature type="region of interest" description="Disordered" evidence="1">
    <location>
        <begin position="64"/>
        <end position="94"/>
    </location>
</feature>
<evidence type="ECO:0000313" key="3">
    <source>
        <dbReference type="Proteomes" id="UP001190700"/>
    </source>
</evidence>